<dbReference type="GeneID" id="103982610"/>
<dbReference type="OrthoDB" id="8062037at2759"/>
<evidence type="ECO:0000259" key="7">
    <source>
        <dbReference type="PROSITE" id="PS50089"/>
    </source>
</evidence>
<keyword evidence="6" id="KW-1133">Transmembrane helix</keyword>
<dbReference type="PANTHER" id="PTHR45798">
    <property type="entry name" value="RING-H2 FINGER PROTEIN ATL61-RELATED-RELATED"/>
    <property type="match status" value="1"/>
</dbReference>
<evidence type="ECO:0000256" key="4">
    <source>
        <dbReference type="PROSITE-ProRule" id="PRU00175"/>
    </source>
</evidence>
<keyword evidence="6" id="KW-0472">Membrane</keyword>
<dbReference type="Gramene" id="Ma04_t33630.1">
    <property type="protein sequence ID" value="Ma04_p33630.1"/>
    <property type="gene ID" value="Ma04_g33630"/>
</dbReference>
<dbReference type="GO" id="GO:0008270">
    <property type="term" value="F:zinc ion binding"/>
    <property type="evidence" value="ECO:0007669"/>
    <property type="project" value="UniProtKB-KW"/>
</dbReference>
<dbReference type="SUPFAM" id="SSF57850">
    <property type="entry name" value="RING/U-box"/>
    <property type="match status" value="1"/>
</dbReference>
<sequence>MPSPTQKNTTAALSPAPPPRPPPPPPPSSNKWGPYSSAKDFDANMATVLVVLVCATALAFALHAVFRLLLRRLRRRLPRPSAGGDKPRAGTAPPQLPGSVVFSAGATAVAGAPECAICLAELAEGERVRVLPACSHGFHALCVEAWLLGRSSCPTCRAECRPSPAQPAEP</sequence>
<evidence type="ECO:0000313" key="8">
    <source>
        <dbReference type="EnsemblPlants" id="Ma04_p33630.1"/>
    </source>
</evidence>
<dbReference type="Gene3D" id="3.30.40.10">
    <property type="entry name" value="Zinc/RING finger domain, C3HC4 (zinc finger)"/>
    <property type="match status" value="1"/>
</dbReference>
<evidence type="ECO:0000256" key="2">
    <source>
        <dbReference type="ARBA" id="ARBA00022771"/>
    </source>
</evidence>
<feature type="domain" description="RING-type" evidence="7">
    <location>
        <begin position="115"/>
        <end position="157"/>
    </location>
</feature>
<name>A0A804IWU4_MUSAM</name>
<keyword evidence="1" id="KW-0479">Metal-binding</keyword>
<feature type="region of interest" description="Disordered" evidence="5">
    <location>
        <begin position="1"/>
        <end position="35"/>
    </location>
</feature>
<dbReference type="PANTHER" id="PTHR45798:SF88">
    <property type="entry name" value="RING-H2 FINGER PROTEIN ATL61-RELATED"/>
    <property type="match status" value="1"/>
</dbReference>
<keyword evidence="3" id="KW-0862">Zinc</keyword>
<evidence type="ECO:0000256" key="5">
    <source>
        <dbReference type="SAM" id="MobiDB-lite"/>
    </source>
</evidence>
<dbReference type="EnsemblPlants" id="Ma04_t33630.1">
    <property type="protein sequence ID" value="Ma04_p33630.1"/>
    <property type="gene ID" value="Ma04_g33630"/>
</dbReference>
<feature type="compositionally biased region" description="Polar residues" evidence="5">
    <location>
        <begin position="1"/>
        <end position="12"/>
    </location>
</feature>
<dbReference type="InterPro" id="IPR052788">
    <property type="entry name" value="RING-type_E3_ligase_ATL"/>
</dbReference>
<keyword evidence="6" id="KW-0812">Transmembrane</keyword>
<dbReference type="GO" id="GO:0061630">
    <property type="term" value="F:ubiquitin protein ligase activity"/>
    <property type="evidence" value="ECO:0000318"/>
    <property type="project" value="GO_Central"/>
</dbReference>
<reference evidence="8" key="1">
    <citation type="submission" date="2021-05" db="UniProtKB">
        <authorList>
            <consortium name="EnsemblPlants"/>
        </authorList>
    </citation>
    <scope>IDENTIFICATION</scope>
    <source>
        <strain evidence="8">subsp. malaccensis</strain>
    </source>
</reference>
<dbReference type="InterPro" id="IPR001841">
    <property type="entry name" value="Znf_RING"/>
</dbReference>
<evidence type="ECO:0000256" key="1">
    <source>
        <dbReference type="ARBA" id="ARBA00022723"/>
    </source>
</evidence>
<proteinExistence type="predicted"/>
<dbReference type="Proteomes" id="UP000012960">
    <property type="component" value="Unplaced"/>
</dbReference>
<dbReference type="InParanoid" id="A0A804IWU4"/>
<keyword evidence="9" id="KW-1185">Reference proteome</keyword>
<protein>
    <recommendedName>
        <fullName evidence="7">RING-type domain-containing protein</fullName>
    </recommendedName>
</protein>
<dbReference type="OMA" id="VAGDCTI"/>
<keyword evidence="2 4" id="KW-0863">Zinc-finger</keyword>
<dbReference type="SMART" id="SM00184">
    <property type="entry name" value="RING"/>
    <property type="match status" value="1"/>
</dbReference>
<feature type="compositionally biased region" description="Pro residues" evidence="5">
    <location>
        <begin position="15"/>
        <end position="28"/>
    </location>
</feature>
<evidence type="ECO:0000256" key="3">
    <source>
        <dbReference type="ARBA" id="ARBA00022833"/>
    </source>
</evidence>
<accession>A0A804IWU4</accession>
<organism evidence="8 9">
    <name type="scientific">Musa acuminata subsp. malaccensis</name>
    <name type="common">Wild banana</name>
    <name type="synonym">Musa malaccensis</name>
    <dbReference type="NCBI Taxonomy" id="214687"/>
    <lineage>
        <taxon>Eukaryota</taxon>
        <taxon>Viridiplantae</taxon>
        <taxon>Streptophyta</taxon>
        <taxon>Embryophyta</taxon>
        <taxon>Tracheophyta</taxon>
        <taxon>Spermatophyta</taxon>
        <taxon>Magnoliopsida</taxon>
        <taxon>Liliopsida</taxon>
        <taxon>Zingiberales</taxon>
        <taxon>Musaceae</taxon>
        <taxon>Musa</taxon>
    </lineage>
</organism>
<evidence type="ECO:0000256" key="6">
    <source>
        <dbReference type="SAM" id="Phobius"/>
    </source>
</evidence>
<evidence type="ECO:0000313" key="9">
    <source>
        <dbReference type="Proteomes" id="UP000012960"/>
    </source>
</evidence>
<feature type="transmembrane region" description="Helical" evidence="6">
    <location>
        <begin position="45"/>
        <end position="70"/>
    </location>
</feature>
<dbReference type="PROSITE" id="PS50089">
    <property type="entry name" value="ZF_RING_2"/>
    <property type="match status" value="1"/>
</dbReference>
<dbReference type="InterPro" id="IPR013083">
    <property type="entry name" value="Znf_RING/FYVE/PHD"/>
</dbReference>
<dbReference type="Pfam" id="PF13639">
    <property type="entry name" value="zf-RING_2"/>
    <property type="match status" value="1"/>
</dbReference>
<dbReference type="KEGG" id="mus:103982610"/>
<dbReference type="AlphaFoldDB" id="A0A804IWU4"/>